<dbReference type="AlphaFoldDB" id="A0A2S5SWG0"/>
<dbReference type="OrthoDB" id="9813510at2"/>
<evidence type="ECO:0000256" key="6">
    <source>
        <dbReference type="ARBA" id="ARBA00029628"/>
    </source>
</evidence>
<keyword evidence="4" id="KW-0805">Transcription regulation</keyword>
<comment type="similarity">
    <text evidence="1">Belongs to the CcdB toxin family.</text>
</comment>
<dbReference type="InterPro" id="IPR011067">
    <property type="entry name" value="Plasmid_toxin/cell-grow_inhib"/>
</dbReference>
<evidence type="ECO:0000256" key="3">
    <source>
        <dbReference type="ARBA" id="ARBA00022491"/>
    </source>
</evidence>
<dbReference type="GO" id="GO:0006276">
    <property type="term" value="P:plasmid maintenance"/>
    <property type="evidence" value="ECO:0007669"/>
    <property type="project" value="InterPro"/>
</dbReference>
<gene>
    <name evidence="8" type="ORF">C1704_05755</name>
</gene>
<comment type="caution">
    <text evidence="8">The sequence shown here is derived from an EMBL/GenBank/DDBJ whole genome shotgun (WGS) entry which is preliminary data.</text>
</comment>
<keyword evidence="9" id="KW-1185">Reference proteome</keyword>
<protein>
    <recommendedName>
        <fullName evidence="2">Toxin CcdB</fullName>
    </recommendedName>
    <alternativeName>
        <fullName evidence="7">Cytotoxic protein CcdB</fullName>
    </alternativeName>
    <alternativeName>
        <fullName evidence="6">Protein LetD</fullName>
    </alternativeName>
</protein>
<evidence type="ECO:0000313" key="8">
    <source>
        <dbReference type="EMBL" id="PPE66958.1"/>
    </source>
</evidence>
<name>A0A2S5SWG0_9BURK</name>
<organism evidence="8 9">
    <name type="scientific">Caldimonas caldifontis</name>
    <dbReference type="NCBI Taxonomy" id="1452508"/>
    <lineage>
        <taxon>Bacteria</taxon>
        <taxon>Pseudomonadati</taxon>
        <taxon>Pseudomonadota</taxon>
        <taxon>Betaproteobacteria</taxon>
        <taxon>Burkholderiales</taxon>
        <taxon>Sphaerotilaceae</taxon>
        <taxon>Caldimonas</taxon>
    </lineage>
</organism>
<accession>A0A2S5SWG0</accession>
<proteinExistence type="inferred from homology"/>
<dbReference type="SUPFAM" id="SSF50118">
    <property type="entry name" value="Cell growth inhibitor/plasmid maintenance toxic component"/>
    <property type="match status" value="1"/>
</dbReference>
<dbReference type="Pfam" id="PF01845">
    <property type="entry name" value="CcdB"/>
    <property type="match status" value="1"/>
</dbReference>
<dbReference type="Gene3D" id="2.30.30.110">
    <property type="match status" value="1"/>
</dbReference>
<dbReference type="GO" id="GO:0008657">
    <property type="term" value="F:DNA topoisomerase type II (double strand cut, ATP-hydrolyzing) inhibitor activity"/>
    <property type="evidence" value="ECO:0007669"/>
    <property type="project" value="InterPro"/>
</dbReference>
<dbReference type="EMBL" id="PSNX01000004">
    <property type="protein sequence ID" value="PPE66958.1"/>
    <property type="molecule type" value="Genomic_DNA"/>
</dbReference>
<keyword evidence="3" id="KW-0678">Repressor</keyword>
<dbReference type="RefSeq" id="WP_104301786.1">
    <property type="nucleotide sequence ID" value="NZ_PSNX01000004.1"/>
</dbReference>
<evidence type="ECO:0000256" key="5">
    <source>
        <dbReference type="ARBA" id="ARBA00023163"/>
    </source>
</evidence>
<dbReference type="Proteomes" id="UP000238605">
    <property type="component" value="Unassembled WGS sequence"/>
</dbReference>
<evidence type="ECO:0000256" key="1">
    <source>
        <dbReference type="ARBA" id="ARBA00005230"/>
    </source>
</evidence>
<evidence type="ECO:0000256" key="2">
    <source>
        <dbReference type="ARBA" id="ARBA00015075"/>
    </source>
</evidence>
<reference evidence="8 9" key="1">
    <citation type="submission" date="2018-02" db="EMBL/GenBank/DDBJ databases">
        <title>Reclassifiation of [Polyangium] brachysporum DSM 7029 as Guopingzhaonella breviflexa gen. nov., sp. nov., a member of the family Comamonadaceae.</title>
        <authorList>
            <person name="Tang B."/>
        </authorList>
    </citation>
    <scope>NUCLEOTIDE SEQUENCE [LARGE SCALE GENOMIC DNA]</scope>
    <source>
        <strain evidence="8 9">BCRC 80649</strain>
    </source>
</reference>
<dbReference type="InterPro" id="IPR002712">
    <property type="entry name" value="CcdB"/>
</dbReference>
<keyword evidence="5" id="KW-0804">Transcription</keyword>
<evidence type="ECO:0000256" key="4">
    <source>
        <dbReference type="ARBA" id="ARBA00023015"/>
    </source>
</evidence>
<sequence>MARFDVYANPEPGERKHTPYLLDVQNDFISALATRVVIPLRRESAFGPPARDLNPVLDVSGERIVLDTAALGAIACTELKKPLANLGEHRLAIQNALDALFGAY</sequence>
<evidence type="ECO:0000313" key="9">
    <source>
        <dbReference type="Proteomes" id="UP000238605"/>
    </source>
</evidence>
<evidence type="ECO:0000256" key="7">
    <source>
        <dbReference type="ARBA" id="ARBA00033135"/>
    </source>
</evidence>